<feature type="compositionally biased region" description="Basic and acidic residues" evidence="1">
    <location>
        <begin position="84"/>
        <end position="93"/>
    </location>
</feature>
<keyword evidence="3" id="KW-1185">Reference proteome</keyword>
<comment type="caution">
    <text evidence="2">The sequence shown here is derived from an EMBL/GenBank/DDBJ whole genome shotgun (WGS) entry which is preliminary data.</text>
</comment>
<evidence type="ECO:0000313" key="2">
    <source>
        <dbReference type="EMBL" id="MQL80480.1"/>
    </source>
</evidence>
<feature type="compositionally biased region" description="Basic and acidic residues" evidence="1">
    <location>
        <begin position="7"/>
        <end position="20"/>
    </location>
</feature>
<proteinExistence type="predicted"/>
<dbReference type="AlphaFoldDB" id="A0A843UEY6"/>
<evidence type="ECO:0000313" key="3">
    <source>
        <dbReference type="Proteomes" id="UP000652761"/>
    </source>
</evidence>
<reference evidence="2" key="1">
    <citation type="submission" date="2017-07" db="EMBL/GenBank/DDBJ databases">
        <title>Taro Niue Genome Assembly and Annotation.</title>
        <authorList>
            <person name="Atibalentja N."/>
            <person name="Keating K."/>
            <person name="Fields C.J."/>
        </authorList>
    </citation>
    <scope>NUCLEOTIDE SEQUENCE</scope>
    <source>
        <strain evidence="2">Niue_2</strain>
        <tissue evidence="2">Leaf</tissue>
    </source>
</reference>
<sequence length="93" mass="10554">MMTRGTPRRDTSSCNHDKGHLTGTPRHVMMTRGTHRKDASSCNHDKGHLVMSTLVDRQVDSTRLPSKLQKKRSQTGRLQLLDRSTLKDRPASF</sequence>
<organism evidence="2 3">
    <name type="scientific">Colocasia esculenta</name>
    <name type="common">Wild taro</name>
    <name type="synonym">Arum esculentum</name>
    <dbReference type="NCBI Taxonomy" id="4460"/>
    <lineage>
        <taxon>Eukaryota</taxon>
        <taxon>Viridiplantae</taxon>
        <taxon>Streptophyta</taxon>
        <taxon>Embryophyta</taxon>
        <taxon>Tracheophyta</taxon>
        <taxon>Spermatophyta</taxon>
        <taxon>Magnoliopsida</taxon>
        <taxon>Liliopsida</taxon>
        <taxon>Araceae</taxon>
        <taxon>Aroideae</taxon>
        <taxon>Colocasieae</taxon>
        <taxon>Colocasia</taxon>
    </lineage>
</organism>
<feature type="region of interest" description="Disordered" evidence="1">
    <location>
        <begin position="1"/>
        <end position="93"/>
    </location>
</feature>
<dbReference type="Proteomes" id="UP000652761">
    <property type="component" value="Unassembled WGS sequence"/>
</dbReference>
<gene>
    <name evidence="2" type="ORF">Taro_012919</name>
</gene>
<evidence type="ECO:0000256" key="1">
    <source>
        <dbReference type="SAM" id="MobiDB-lite"/>
    </source>
</evidence>
<protein>
    <submittedName>
        <fullName evidence="2">Uncharacterized protein</fullName>
    </submittedName>
</protein>
<feature type="compositionally biased region" description="Basic and acidic residues" evidence="1">
    <location>
        <begin position="36"/>
        <end position="48"/>
    </location>
</feature>
<accession>A0A843UEY6</accession>
<name>A0A843UEY6_COLES</name>
<dbReference type="EMBL" id="NMUH01000509">
    <property type="protein sequence ID" value="MQL80480.1"/>
    <property type="molecule type" value="Genomic_DNA"/>
</dbReference>